<protein>
    <recommendedName>
        <fullName evidence="4">Secreted protein</fullName>
    </recommendedName>
</protein>
<dbReference type="Proteomes" id="UP001183643">
    <property type="component" value="Unassembled WGS sequence"/>
</dbReference>
<proteinExistence type="predicted"/>
<feature type="chain" id="PRO_5042236779" description="Secreted protein" evidence="1">
    <location>
        <begin position="27"/>
        <end position="194"/>
    </location>
</feature>
<dbReference type="EMBL" id="JAVDYB010000001">
    <property type="protein sequence ID" value="MDR7275377.1"/>
    <property type="molecule type" value="Genomic_DNA"/>
</dbReference>
<gene>
    <name evidence="2" type="ORF">J2S41_002155</name>
</gene>
<reference evidence="2" key="1">
    <citation type="submission" date="2023-07" db="EMBL/GenBank/DDBJ databases">
        <title>Sequencing the genomes of 1000 actinobacteria strains.</title>
        <authorList>
            <person name="Klenk H.-P."/>
        </authorList>
    </citation>
    <scope>NUCLEOTIDE SEQUENCE</scope>
    <source>
        <strain evidence="2">DSM 44707</strain>
    </source>
</reference>
<keyword evidence="3" id="KW-1185">Reference proteome</keyword>
<name>A0AAE3YLV0_9ACTN</name>
<accession>A0AAE3YLV0</accession>
<dbReference type="AlphaFoldDB" id="A0AAE3YLV0"/>
<evidence type="ECO:0000313" key="3">
    <source>
        <dbReference type="Proteomes" id="UP001183643"/>
    </source>
</evidence>
<evidence type="ECO:0000313" key="2">
    <source>
        <dbReference type="EMBL" id="MDR7275377.1"/>
    </source>
</evidence>
<keyword evidence="1" id="KW-0732">Signal</keyword>
<evidence type="ECO:0008006" key="4">
    <source>
        <dbReference type="Google" id="ProtNLM"/>
    </source>
</evidence>
<comment type="caution">
    <text evidence="2">The sequence shown here is derived from an EMBL/GenBank/DDBJ whole genome shotgun (WGS) entry which is preliminary data.</text>
</comment>
<dbReference type="RefSeq" id="WP_310366270.1">
    <property type="nucleotide sequence ID" value="NZ_JAVDYB010000001.1"/>
</dbReference>
<evidence type="ECO:0000256" key="1">
    <source>
        <dbReference type="SAM" id="SignalP"/>
    </source>
</evidence>
<feature type="signal peptide" evidence="1">
    <location>
        <begin position="1"/>
        <end position="26"/>
    </location>
</feature>
<sequence>MSMKRFGVLTALALAAALIPGAAAQADTGAPLSASGKAFVAESRAAGLTAEQANGLQAKVDEYLSTLGEGATQVGPDKITSDGSDLFVTVPGEDRPRGLSSPEDAKLLAVPCPYYYFCAFSGEQFTGDARLEDDCGTWISIPFWGYGSWINNQTPGTQPTAYFNNGTAPWRMPGAYAEARAGVLWDPVVNIDPC</sequence>
<organism evidence="2 3">
    <name type="scientific">Catenuloplanes atrovinosus</name>
    <dbReference type="NCBI Taxonomy" id="137266"/>
    <lineage>
        <taxon>Bacteria</taxon>
        <taxon>Bacillati</taxon>
        <taxon>Actinomycetota</taxon>
        <taxon>Actinomycetes</taxon>
        <taxon>Micromonosporales</taxon>
        <taxon>Micromonosporaceae</taxon>
        <taxon>Catenuloplanes</taxon>
    </lineage>
</organism>